<keyword evidence="6" id="KW-0963">Cytoplasm</keyword>
<dbReference type="GO" id="GO:0005874">
    <property type="term" value="C:microtubule"/>
    <property type="evidence" value="ECO:0007669"/>
    <property type="project" value="UniProtKB-KW"/>
</dbReference>
<evidence type="ECO:0000256" key="9">
    <source>
        <dbReference type="ARBA" id="ARBA00023212"/>
    </source>
</evidence>
<evidence type="ECO:0000256" key="7">
    <source>
        <dbReference type="ARBA" id="ARBA00022553"/>
    </source>
</evidence>
<evidence type="ECO:0000256" key="11">
    <source>
        <dbReference type="SAM" id="MobiDB-lite"/>
    </source>
</evidence>
<dbReference type="GO" id="GO:0005819">
    <property type="term" value="C:spindle"/>
    <property type="evidence" value="ECO:0007669"/>
    <property type="project" value="UniProtKB-SubCell"/>
</dbReference>
<keyword evidence="7" id="KW-0597">Phosphoprotein</keyword>
<name>A0A1B6E1S3_9HEMI</name>
<evidence type="ECO:0000256" key="3">
    <source>
        <dbReference type="ARBA" id="ARBA00004186"/>
    </source>
</evidence>
<feature type="non-terminal residue" evidence="12">
    <location>
        <position position="1"/>
    </location>
</feature>
<evidence type="ECO:0000256" key="10">
    <source>
        <dbReference type="ARBA" id="ARBA00023242"/>
    </source>
</evidence>
<protein>
    <recommendedName>
        <fullName evidence="5">Microtubule-associated protein Jupiter</fullName>
    </recommendedName>
</protein>
<dbReference type="Pfam" id="PF17054">
    <property type="entry name" value="JUPITER"/>
    <property type="match status" value="1"/>
</dbReference>
<dbReference type="PANTHER" id="PTHR34930:SF2">
    <property type="entry name" value="MICROTUBULE-ASSOCIATED PROTEIN JUPITER"/>
    <property type="match status" value="1"/>
</dbReference>
<comment type="similarity">
    <text evidence="4">Belongs to the MAP Jupiter family.</text>
</comment>
<evidence type="ECO:0000256" key="2">
    <source>
        <dbReference type="ARBA" id="ARBA00004123"/>
    </source>
</evidence>
<evidence type="ECO:0000256" key="1">
    <source>
        <dbReference type="ARBA" id="ARBA00003805"/>
    </source>
</evidence>
<gene>
    <name evidence="12" type="ORF">g.16634</name>
</gene>
<feature type="region of interest" description="Disordered" evidence="11">
    <location>
        <begin position="21"/>
        <end position="115"/>
    </location>
</feature>
<dbReference type="InterPro" id="IPR033335">
    <property type="entry name" value="JUPITER"/>
</dbReference>
<dbReference type="PANTHER" id="PTHR34930">
    <property type="entry name" value="GEO05313P1"/>
    <property type="match status" value="1"/>
</dbReference>
<sequence length="147" mass="16132">GSVMATYAAYRHIELDNVGYGKKRVLKPPGGGSSDIFGATEPQETRKPRSQPQQSSLFMNHDEPTPVRSKTGNDDKSHQNEPDASRFDSAKKNKDKFKSNIILGGDDTPPGKILSQGERVHKDSKEVLAKPLPQNIVESQNGKLCEC</sequence>
<keyword evidence="8" id="KW-0493">Microtubule</keyword>
<evidence type="ECO:0000256" key="6">
    <source>
        <dbReference type="ARBA" id="ARBA00022490"/>
    </source>
</evidence>
<comment type="function">
    <text evidence="1">Binds to all microtubule populations.</text>
</comment>
<feature type="compositionally biased region" description="Basic and acidic residues" evidence="11">
    <location>
        <begin position="60"/>
        <end position="98"/>
    </location>
</feature>
<evidence type="ECO:0000256" key="5">
    <source>
        <dbReference type="ARBA" id="ARBA00021471"/>
    </source>
</evidence>
<keyword evidence="9" id="KW-0206">Cytoskeleton</keyword>
<proteinExistence type="inferred from homology"/>
<keyword evidence="10" id="KW-0539">Nucleus</keyword>
<accession>A0A1B6E1S3</accession>
<evidence type="ECO:0000256" key="4">
    <source>
        <dbReference type="ARBA" id="ARBA00005344"/>
    </source>
</evidence>
<reference evidence="12" key="1">
    <citation type="submission" date="2015-12" db="EMBL/GenBank/DDBJ databases">
        <title>De novo transcriptome assembly of four potential Pierce s Disease insect vectors from Arizona vineyards.</title>
        <authorList>
            <person name="Tassone E.E."/>
        </authorList>
    </citation>
    <scope>NUCLEOTIDE SEQUENCE</scope>
</reference>
<dbReference type="GO" id="GO:0005634">
    <property type="term" value="C:nucleus"/>
    <property type="evidence" value="ECO:0007669"/>
    <property type="project" value="UniProtKB-SubCell"/>
</dbReference>
<dbReference type="AlphaFoldDB" id="A0A1B6E1S3"/>
<dbReference type="EMBL" id="GEDC01005439">
    <property type="protein sequence ID" value="JAS31859.1"/>
    <property type="molecule type" value="Transcribed_RNA"/>
</dbReference>
<organism evidence="12">
    <name type="scientific">Clastoptera arizonana</name>
    <name type="common">Arizona spittle bug</name>
    <dbReference type="NCBI Taxonomy" id="38151"/>
    <lineage>
        <taxon>Eukaryota</taxon>
        <taxon>Metazoa</taxon>
        <taxon>Ecdysozoa</taxon>
        <taxon>Arthropoda</taxon>
        <taxon>Hexapoda</taxon>
        <taxon>Insecta</taxon>
        <taxon>Pterygota</taxon>
        <taxon>Neoptera</taxon>
        <taxon>Paraneoptera</taxon>
        <taxon>Hemiptera</taxon>
        <taxon>Auchenorrhyncha</taxon>
        <taxon>Cercopoidea</taxon>
        <taxon>Clastopteridae</taxon>
        <taxon>Clastoptera</taxon>
    </lineage>
</organism>
<comment type="subcellular location">
    <subcellularLocation>
        <location evidence="3">Cytoplasm</location>
        <location evidence="3">Cytoskeleton</location>
        <location evidence="3">Spindle</location>
    </subcellularLocation>
    <subcellularLocation>
        <location evidence="2">Nucleus</location>
    </subcellularLocation>
</comment>
<evidence type="ECO:0000313" key="12">
    <source>
        <dbReference type="EMBL" id="JAS31859.1"/>
    </source>
</evidence>
<evidence type="ECO:0000256" key="8">
    <source>
        <dbReference type="ARBA" id="ARBA00022701"/>
    </source>
</evidence>